<dbReference type="InterPro" id="IPR006976">
    <property type="entry name" value="VanZ-like"/>
</dbReference>
<dbReference type="RefSeq" id="WP_172842001.1">
    <property type="nucleotide sequence ID" value="NZ_LT670844.1"/>
</dbReference>
<feature type="transmembrane region" description="Helical" evidence="1">
    <location>
        <begin position="36"/>
        <end position="54"/>
    </location>
</feature>
<sequence>MFQKLVALAAWGTLGFITFATLSPIGLRPHAATDIGIEHVAAFSVAGFLFGVAYPRRIIPVIVLVLGSAIILEVLQLYTPDRHARLLDLGLKLLGGSIGIAIACVLRPLRPIA</sequence>
<accession>A0A1M6MMZ2</accession>
<keyword evidence="1" id="KW-0472">Membrane</keyword>
<evidence type="ECO:0000313" key="3">
    <source>
        <dbReference type="EMBL" id="SHJ84822.1"/>
    </source>
</evidence>
<evidence type="ECO:0000259" key="2">
    <source>
        <dbReference type="Pfam" id="PF04892"/>
    </source>
</evidence>
<organism evidence="3 4">
    <name type="scientific">Bradyrhizobium lablabi</name>
    <dbReference type="NCBI Taxonomy" id="722472"/>
    <lineage>
        <taxon>Bacteria</taxon>
        <taxon>Pseudomonadati</taxon>
        <taxon>Pseudomonadota</taxon>
        <taxon>Alphaproteobacteria</taxon>
        <taxon>Hyphomicrobiales</taxon>
        <taxon>Nitrobacteraceae</taxon>
        <taxon>Bradyrhizobium</taxon>
    </lineage>
</organism>
<feature type="domain" description="VanZ-like" evidence="2">
    <location>
        <begin position="32"/>
        <end position="106"/>
    </location>
</feature>
<dbReference type="Proteomes" id="UP000189935">
    <property type="component" value="Chromosome I"/>
</dbReference>
<gene>
    <name evidence="3" type="ORF">SAMN05444159_1675</name>
</gene>
<evidence type="ECO:0000313" key="4">
    <source>
        <dbReference type="Proteomes" id="UP000189935"/>
    </source>
</evidence>
<proteinExistence type="predicted"/>
<keyword evidence="1" id="KW-1133">Transmembrane helix</keyword>
<protein>
    <submittedName>
        <fullName evidence="3">VanZ like family protein</fullName>
    </submittedName>
</protein>
<feature type="transmembrane region" description="Helical" evidence="1">
    <location>
        <begin position="91"/>
        <end position="109"/>
    </location>
</feature>
<name>A0A1M6MMZ2_9BRAD</name>
<keyword evidence="1" id="KW-0812">Transmembrane</keyword>
<dbReference type="InterPro" id="IPR017015">
    <property type="entry name" value="UCP033367_VanZ"/>
</dbReference>
<dbReference type="Pfam" id="PF04892">
    <property type="entry name" value="VanZ"/>
    <property type="match status" value="1"/>
</dbReference>
<reference evidence="3 4" key="1">
    <citation type="submission" date="2016-11" db="EMBL/GenBank/DDBJ databases">
        <authorList>
            <person name="Jaros S."/>
            <person name="Januszkiewicz K."/>
            <person name="Wedrychowicz H."/>
        </authorList>
    </citation>
    <scope>NUCLEOTIDE SEQUENCE [LARGE SCALE GENOMIC DNA]</scope>
    <source>
        <strain evidence="3 4">GAS499</strain>
    </source>
</reference>
<evidence type="ECO:0000256" key="1">
    <source>
        <dbReference type="SAM" id="Phobius"/>
    </source>
</evidence>
<dbReference type="PIRSF" id="PIRSF033367">
    <property type="entry name" value="UCP033367_VanZ"/>
    <property type="match status" value="1"/>
</dbReference>
<dbReference type="AlphaFoldDB" id="A0A1M6MMZ2"/>
<feature type="transmembrane region" description="Helical" evidence="1">
    <location>
        <begin position="61"/>
        <end position="79"/>
    </location>
</feature>
<dbReference type="EMBL" id="LT670844">
    <property type="protein sequence ID" value="SHJ84822.1"/>
    <property type="molecule type" value="Genomic_DNA"/>
</dbReference>